<sequence>MSKSAYKYIKNHTPSLHVNRLLDALNCVAMLKSKIIFVALTINFTLLIRLLVITFTHITL</sequence>
<dbReference type="AlphaFoldDB" id="A0A9K3H685"/>
<gene>
    <name evidence="2" type="ORF">HanXRQr2_Chr14g0640491</name>
</gene>
<feature type="transmembrane region" description="Helical" evidence="1">
    <location>
        <begin position="35"/>
        <end position="58"/>
    </location>
</feature>
<proteinExistence type="predicted"/>
<comment type="caution">
    <text evidence="2">The sequence shown here is derived from an EMBL/GenBank/DDBJ whole genome shotgun (WGS) entry which is preliminary data.</text>
</comment>
<keyword evidence="3" id="KW-1185">Reference proteome</keyword>
<evidence type="ECO:0000313" key="2">
    <source>
        <dbReference type="EMBL" id="KAF5768775.1"/>
    </source>
</evidence>
<keyword evidence="1" id="KW-0472">Membrane</keyword>
<reference evidence="2" key="2">
    <citation type="submission" date="2020-06" db="EMBL/GenBank/DDBJ databases">
        <title>Helianthus annuus Genome sequencing and assembly Release 2.</title>
        <authorList>
            <person name="Gouzy J."/>
            <person name="Langlade N."/>
            <person name="Munos S."/>
        </authorList>
    </citation>
    <scope>NUCLEOTIDE SEQUENCE</scope>
    <source>
        <tissue evidence="2">Leaves</tissue>
    </source>
</reference>
<protein>
    <submittedName>
        <fullName evidence="2">Uncharacterized protein</fullName>
    </submittedName>
</protein>
<keyword evidence="1" id="KW-0812">Transmembrane</keyword>
<dbReference type="Gramene" id="mRNA:HanXRQr2_Chr14g0640491">
    <property type="protein sequence ID" value="CDS:HanXRQr2_Chr14g0640491.1"/>
    <property type="gene ID" value="HanXRQr2_Chr14g0640491"/>
</dbReference>
<evidence type="ECO:0000313" key="3">
    <source>
        <dbReference type="Proteomes" id="UP000215914"/>
    </source>
</evidence>
<name>A0A9K3H685_HELAN</name>
<dbReference type="Proteomes" id="UP000215914">
    <property type="component" value="Unassembled WGS sequence"/>
</dbReference>
<accession>A0A9K3H685</accession>
<organism evidence="2 3">
    <name type="scientific">Helianthus annuus</name>
    <name type="common">Common sunflower</name>
    <dbReference type="NCBI Taxonomy" id="4232"/>
    <lineage>
        <taxon>Eukaryota</taxon>
        <taxon>Viridiplantae</taxon>
        <taxon>Streptophyta</taxon>
        <taxon>Embryophyta</taxon>
        <taxon>Tracheophyta</taxon>
        <taxon>Spermatophyta</taxon>
        <taxon>Magnoliopsida</taxon>
        <taxon>eudicotyledons</taxon>
        <taxon>Gunneridae</taxon>
        <taxon>Pentapetalae</taxon>
        <taxon>asterids</taxon>
        <taxon>campanulids</taxon>
        <taxon>Asterales</taxon>
        <taxon>Asteraceae</taxon>
        <taxon>Asteroideae</taxon>
        <taxon>Heliantheae alliance</taxon>
        <taxon>Heliantheae</taxon>
        <taxon>Helianthus</taxon>
    </lineage>
</organism>
<keyword evidence="1" id="KW-1133">Transmembrane helix</keyword>
<evidence type="ECO:0000256" key="1">
    <source>
        <dbReference type="SAM" id="Phobius"/>
    </source>
</evidence>
<reference evidence="2" key="1">
    <citation type="journal article" date="2017" name="Nature">
        <title>The sunflower genome provides insights into oil metabolism, flowering and Asterid evolution.</title>
        <authorList>
            <person name="Badouin H."/>
            <person name="Gouzy J."/>
            <person name="Grassa C.J."/>
            <person name="Murat F."/>
            <person name="Staton S.E."/>
            <person name="Cottret L."/>
            <person name="Lelandais-Briere C."/>
            <person name="Owens G.L."/>
            <person name="Carrere S."/>
            <person name="Mayjonade B."/>
            <person name="Legrand L."/>
            <person name="Gill N."/>
            <person name="Kane N.C."/>
            <person name="Bowers J.E."/>
            <person name="Hubner S."/>
            <person name="Bellec A."/>
            <person name="Berard A."/>
            <person name="Berges H."/>
            <person name="Blanchet N."/>
            <person name="Boniface M.C."/>
            <person name="Brunel D."/>
            <person name="Catrice O."/>
            <person name="Chaidir N."/>
            <person name="Claudel C."/>
            <person name="Donnadieu C."/>
            <person name="Faraut T."/>
            <person name="Fievet G."/>
            <person name="Helmstetter N."/>
            <person name="King M."/>
            <person name="Knapp S.J."/>
            <person name="Lai Z."/>
            <person name="Le Paslier M.C."/>
            <person name="Lippi Y."/>
            <person name="Lorenzon L."/>
            <person name="Mandel J.R."/>
            <person name="Marage G."/>
            <person name="Marchand G."/>
            <person name="Marquand E."/>
            <person name="Bret-Mestries E."/>
            <person name="Morien E."/>
            <person name="Nambeesan S."/>
            <person name="Nguyen T."/>
            <person name="Pegot-Espagnet P."/>
            <person name="Pouilly N."/>
            <person name="Raftis F."/>
            <person name="Sallet E."/>
            <person name="Schiex T."/>
            <person name="Thomas J."/>
            <person name="Vandecasteele C."/>
            <person name="Vares D."/>
            <person name="Vear F."/>
            <person name="Vautrin S."/>
            <person name="Crespi M."/>
            <person name="Mangin B."/>
            <person name="Burke J.M."/>
            <person name="Salse J."/>
            <person name="Munos S."/>
            <person name="Vincourt P."/>
            <person name="Rieseberg L.H."/>
            <person name="Langlade N.B."/>
        </authorList>
    </citation>
    <scope>NUCLEOTIDE SEQUENCE</scope>
    <source>
        <tissue evidence="2">Leaves</tissue>
    </source>
</reference>
<dbReference type="EMBL" id="MNCJ02000329">
    <property type="protein sequence ID" value="KAF5768775.1"/>
    <property type="molecule type" value="Genomic_DNA"/>
</dbReference>